<dbReference type="Pfam" id="PF01915">
    <property type="entry name" value="Glyco_hydro_3_C"/>
    <property type="match status" value="1"/>
</dbReference>
<dbReference type="SUPFAM" id="SSF52279">
    <property type="entry name" value="Beta-D-glucan exohydrolase, C-terminal domain"/>
    <property type="match status" value="1"/>
</dbReference>
<dbReference type="AlphaFoldDB" id="A0A547PDF8"/>
<gene>
    <name evidence="8" type="ORF">FGU71_09590</name>
</gene>
<comment type="similarity">
    <text evidence="1">Belongs to the glycosyl hydrolase 3 family.</text>
</comment>
<proteinExistence type="inferred from homology"/>
<dbReference type="Proteomes" id="UP000316343">
    <property type="component" value="Unassembled WGS sequence"/>
</dbReference>
<dbReference type="InterPro" id="IPR013783">
    <property type="entry name" value="Ig-like_fold"/>
</dbReference>
<dbReference type="Gene3D" id="3.20.20.300">
    <property type="entry name" value="Glycoside hydrolase, family 3, N-terminal domain"/>
    <property type="match status" value="1"/>
</dbReference>
<dbReference type="SMART" id="SM01217">
    <property type="entry name" value="Fn3_like"/>
    <property type="match status" value="1"/>
</dbReference>
<evidence type="ECO:0000256" key="5">
    <source>
        <dbReference type="ARBA" id="ARBA00032194"/>
    </source>
</evidence>
<dbReference type="GO" id="GO:0009044">
    <property type="term" value="F:xylan 1,4-beta-xylosidase activity"/>
    <property type="evidence" value="ECO:0007669"/>
    <property type="project" value="InterPro"/>
</dbReference>
<organism evidence="8 9">
    <name type="scientific">Erythrobacter insulae</name>
    <dbReference type="NCBI Taxonomy" id="2584124"/>
    <lineage>
        <taxon>Bacteria</taxon>
        <taxon>Pseudomonadati</taxon>
        <taxon>Pseudomonadota</taxon>
        <taxon>Alphaproteobacteria</taxon>
        <taxon>Sphingomonadales</taxon>
        <taxon>Erythrobacteraceae</taxon>
        <taxon>Erythrobacter/Porphyrobacter group</taxon>
        <taxon>Erythrobacter</taxon>
    </lineage>
</organism>
<dbReference type="FunFam" id="2.60.40.10:FF:000495">
    <property type="entry name" value="Periplasmic beta-glucosidase"/>
    <property type="match status" value="1"/>
</dbReference>
<keyword evidence="3" id="KW-0378">Hydrolase</keyword>
<feature type="domain" description="Fibronectin type III-like" evidence="7">
    <location>
        <begin position="704"/>
        <end position="773"/>
    </location>
</feature>
<dbReference type="InterPro" id="IPR017853">
    <property type="entry name" value="GH"/>
</dbReference>
<sequence length="784" mass="83759">MKIDRRTTLAGIGGLGFAAVGGFGNVLHARSNDDYRDKSLSPARRAKALVALMTLDEIGAQLNCPRAADVMADAKAFEADFPYFRYGIGGVYSASLEAGPADNARAVIALQREVISRSRFGIPAFIFEECLAGLLADGATQYPQAMAMACAFNPELVEQVFAATAKEARSRGAQACFSPNIDICTDPRWGRAEETWGEDPYLVTVSARAIVTGLQGAPAEYLPADRMATSVKHFAGYGQGIGGRNFAPSHIGPVEMQNVVLPPFRAAITESGSVGLMASHGEIDGVPAHADTALLSDLLRDEWGFDGYVVSDWDDIRRIHSLHGVAKDEAEAAIMGLKAGVDLELANNGVYLMLPQLVRDGQLEESYVRRAAERVLAAKFKCGLFDLPWADPAKAASLARSKEHRALARKAAEESVVLLKNENAALPLDKTATKKVLVVGPNAASVHLGGYSPKPFIGVSMLEGIKAYGKRAGFETVYAPGCRITAGDEGQNEIETDAADETVRADPALNRKLIAEAVAAAGDVDTIVMCLGGNEATAREAYFAGDSRGDRDDLELIGEQNELAEALLAMGKKTVAVLIHGRPLSPQKLVQKCPAILDAFYPGEEGGHALANILFGDVNPSGKLPVTLVRNVGQLPGFYYQKPTGKFRNYVFSESTPLYPFGHGLSYTQFICGAPVPEATSIKTGDMLKVSVTVQNTGERAGQEVVQLYVRDDIASLTRPVKLLRGFEKVRLAPGEQRTVQFTLGAEDFGFRDASGKLLLEPGSFTIMAGADSENLKSGSVELT</sequence>
<dbReference type="SUPFAM" id="SSF51445">
    <property type="entry name" value="(Trans)glycosidases"/>
    <property type="match status" value="1"/>
</dbReference>
<dbReference type="PANTHER" id="PTHR42721">
    <property type="entry name" value="SUGAR HYDROLASE-RELATED"/>
    <property type="match status" value="1"/>
</dbReference>
<dbReference type="EMBL" id="VHJK01000001">
    <property type="protein sequence ID" value="TRD12084.1"/>
    <property type="molecule type" value="Genomic_DNA"/>
</dbReference>
<dbReference type="RefSeq" id="WP_142788357.1">
    <property type="nucleotide sequence ID" value="NZ_VHJK01000001.1"/>
</dbReference>
<evidence type="ECO:0000256" key="2">
    <source>
        <dbReference type="ARBA" id="ARBA00022729"/>
    </source>
</evidence>
<comment type="caution">
    <text evidence="8">The sequence shown here is derived from an EMBL/GenBank/DDBJ whole genome shotgun (WGS) entry which is preliminary data.</text>
</comment>
<dbReference type="GO" id="GO:0046556">
    <property type="term" value="F:alpha-L-arabinofuranosidase activity"/>
    <property type="evidence" value="ECO:0007669"/>
    <property type="project" value="TreeGrafter"/>
</dbReference>
<evidence type="ECO:0000313" key="8">
    <source>
        <dbReference type="EMBL" id="TRD12084.1"/>
    </source>
</evidence>
<keyword evidence="9" id="KW-1185">Reference proteome</keyword>
<dbReference type="OrthoDB" id="9781691at2"/>
<protein>
    <recommendedName>
        <fullName evidence="6">Beta-D-glucoside glucohydrolase</fullName>
    </recommendedName>
    <alternativeName>
        <fullName evidence="4">Cellobiase</fullName>
    </alternativeName>
    <alternativeName>
        <fullName evidence="5">Gentiobiase</fullName>
    </alternativeName>
</protein>
<evidence type="ECO:0000256" key="1">
    <source>
        <dbReference type="ARBA" id="ARBA00005336"/>
    </source>
</evidence>
<evidence type="ECO:0000259" key="7">
    <source>
        <dbReference type="SMART" id="SM01217"/>
    </source>
</evidence>
<dbReference type="InterPro" id="IPR036962">
    <property type="entry name" value="Glyco_hydro_3_N_sf"/>
</dbReference>
<dbReference type="PRINTS" id="PR00133">
    <property type="entry name" value="GLHYDRLASE3"/>
</dbReference>
<dbReference type="InterPro" id="IPR001764">
    <property type="entry name" value="Glyco_hydro_3_N"/>
</dbReference>
<dbReference type="GO" id="GO:0045493">
    <property type="term" value="P:xylan catabolic process"/>
    <property type="evidence" value="ECO:0007669"/>
    <property type="project" value="InterPro"/>
</dbReference>
<dbReference type="GO" id="GO:0031222">
    <property type="term" value="P:arabinan catabolic process"/>
    <property type="evidence" value="ECO:0007669"/>
    <property type="project" value="TreeGrafter"/>
</dbReference>
<keyword evidence="2" id="KW-0732">Signal</keyword>
<dbReference type="PANTHER" id="PTHR42721:SF3">
    <property type="entry name" value="BETA-D-XYLOSIDASE 5-RELATED"/>
    <property type="match status" value="1"/>
</dbReference>
<name>A0A547PDF8_9SPHN</name>
<accession>A0A547PDF8</accession>
<evidence type="ECO:0000256" key="4">
    <source>
        <dbReference type="ARBA" id="ARBA00031448"/>
    </source>
</evidence>
<evidence type="ECO:0000256" key="3">
    <source>
        <dbReference type="ARBA" id="ARBA00022801"/>
    </source>
</evidence>
<dbReference type="InterPro" id="IPR044993">
    <property type="entry name" value="BXL"/>
</dbReference>
<dbReference type="Pfam" id="PF00933">
    <property type="entry name" value="Glyco_hydro_3"/>
    <property type="match status" value="1"/>
</dbReference>
<dbReference type="InterPro" id="IPR026891">
    <property type="entry name" value="Fn3-like"/>
</dbReference>
<evidence type="ECO:0000313" key="9">
    <source>
        <dbReference type="Proteomes" id="UP000316343"/>
    </source>
</evidence>
<dbReference type="InterPro" id="IPR002772">
    <property type="entry name" value="Glyco_hydro_3_C"/>
</dbReference>
<evidence type="ECO:0000256" key="6">
    <source>
        <dbReference type="ARBA" id="ARBA00032594"/>
    </source>
</evidence>
<dbReference type="Pfam" id="PF14310">
    <property type="entry name" value="Fn3-like"/>
    <property type="match status" value="1"/>
</dbReference>
<reference evidence="8 9" key="1">
    <citation type="submission" date="2019-06" db="EMBL/GenBank/DDBJ databases">
        <title>Erythrobacter insulae sp. nov., isolated from a tidal flat.</title>
        <authorList>
            <person name="Yoon J.-H."/>
        </authorList>
    </citation>
    <scope>NUCLEOTIDE SEQUENCE [LARGE SCALE GENOMIC DNA]</scope>
    <source>
        <strain evidence="8 9">JBTF-M21</strain>
    </source>
</reference>
<dbReference type="Gene3D" id="3.40.50.1700">
    <property type="entry name" value="Glycoside hydrolase family 3 C-terminal domain"/>
    <property type="match status" value="1"/>
</dbReference>
<dbReference type="GO" id="GO:0008422">
    <property type="term" value="F:beta-glucosidase activity"/>
    <property type="evidence" value="ECO:0007669"/>
    <property type="project" value="UniProtKB-ARBA"/>
</dbReference>
<dbReference type="Gene3D" id="2.60.40.10">
    <property type="entry name" value="Immunoglobulins"/>
    <property type="match status" value="1"/>
</dbReference>
<dbReference type="InterPro" id="IPR036881">
    <property type="entry name" value="Glyco_hydro_3_C_sf"/>
</dbReference>